<protein>
    <submittedName>
        <fullName evidence="10">Homocysteine S-methyltransferase</fullName>
    </submittedName>
</protein>
<evidence type="ECO:0000259" key="9">
    <source>
        <dbReference type="PROSITE" id="PS50970"/>
    </source>
</evidence>
<keyword evidence="3 10" id="KW-0808">Transferase</keyword>
<evidence type="ECO:0000256" key="1">
    <source>
        <dbReference type="ARBA" id="ARBA00010398"/>
    </source>
</evidence>
<dbReference type="GO" id="GO:0046872">
    <property type="term" value="F:metal ion binding"/>
    <property type="evidence" value="ECO:0007669"/>
    <property type="project" value="UniProtKB-KW"/>
</dbReference>
<dbReference type="Gene3D" id="3.20.20.330">
    <property type="entry name" value="Homocysteine-binding-like domain"/>
    <property type="match status" value="1"/>
</dbReference>
<sequence length="205" mass="23015">MQLHPRLQYWVLKDHPKPLKGNNDLLSITRPDIVYKIHKLYLDAGADFIETNTFSGTTIAQADYETEHLVHEINYQSALIAKRACGDVQKETGRRCFVCGAIGPTNKTLSISPSVEKPEMRNITFKELVKAYGDQARSLLQGGVDVLLVETVFDSANAKAALFAIRGLFEDEGDFEHFRKHTRLMDVHPTSDTLSPPTSPHCFPF</sequence>
<dbReference type="GO" id="GO:0008705">
    <property type="term" value="F:methionine synthase activity"/>
    <property type="evidence" value="ECO:0007669"/>
    <property type="project" value="TreeGrafter"/>
</dbReference>
<keyword evidence="11" id="KW-1185">Reference proteome</keyword>
<organism evidence="10 11">
    <name type="scientific">Ancylostoma caninum</name>
    <name type="common">Dog hookworm</name>
    <dbReference type="NCBI Taxonomy" id="29170"/>
    <lineage>
        <taxon>Eukaryota</taxon>
        <taxon>Metazoa</taxon>
        <taxon>Ecdysozoa</taxon>
        <taxon>Nematoda</taxon>
        <taxon>Chromadorea</taxon>
        <taxon>Rhabditida</taxon>
        <taxon>Rhabditina</taxon>
        <taxon>Rhabditomorpha</taxon>
        <taxon>Strongyloidea</taxon>
        <taxon>Ancylostomatidae</taxon>
        <taxon>Ancylostomatinae</taxon>
        <taxon>Ancylostoma</taxon>
    </lineage>
</organism>
<dbReference type="PANTHER" id="PTHR45833:SF1">
    <property type="entry name" value="METHIONINE SYNTHASE"/>
    <property type="match status" value="1"/>
</dbReference>
<feature type="domain" description="Hcy-binding" evidence="9">
    <location>
        <begin position="1"/>
        <end position="205"/>
    </location>
</feature>
<comment type="caution">
    <text evidence="8">Lacks conserved residue(s) required for the propagation of feature annotation.</text>
</comment>
<dbReference type="GO" id="GO:0046653">
    <property type="term" value="P:tetrahydrofolate metabolic process"/>
    <property type="evidence" value="ECO:0007669"/>
    <property type="project" value="TreeGrafter"/>
</dbReference>
<dbReference type="STRING" id="29170.A0A368EZL3"/>
<dbReference type="SUPFAM" id="SSF82282">
    <property type="entry name" value="Homocysteine S-methyltransferase"/>
    <property type="match status" value="1"/>
</dbReference>
<evidence type="ECO:0000313" key="10">
    <source>
        <dbReference type="EMBL" id="RCN25271.1"/>
    </source>
</evidence>
<gene>
    <name evidence="10" type="ORF">ANCCAN_29018</name>
</gene>
<keyword evidence="2 10" id="KW-0489">Methyltransferase</keyword>
<dbReference type="InterPro" id="IPR050554">
    <property type="entry name" value="Met_Synthase/Corrinoid"/>
</dbReference>
<dbReference type="Proteomes" id="UP000252519">
    <property type="component" value="Unassembled WGS sequence"/>
</dbReference>
<evidence type="ECO:0000256" key="2">
    <source>
        <dbReference type="ARBA" id="ARBA00022603"/>
    </source>
</evidence>
<dbReference type="OrthoDB" id="261426at2759"/>
<evidence type="ECO:0000256" key="7">
    <source>
        <dbReference type="ARBA" id="ARBA00034478"/>
    </source>
</evidence>
<dbReference type="InterPro" id="IPR036589">
    <property type="entry name" value="HCY_dom_sf"/>
</dbReference>
<evidence type="ECO:0000256" key="8">
    <source>
        <dbReference type="PROSITE-ProRule" id="PRU00333"/>
    </source>
</evidence>
<comment type="caution">
    <text evidence="10">The sequence shown here is derived from an EMBL/GenBank/DDBJ whole genome shotgun (WGS) entry which is preliminary data.</text>
</comment>
<dbReference type="AlphaFoldDB" id="A0A368EZL3"/>
<dbReference type="PANTHER" id="PTHR45833">
    <property type="entry name" value="METHIONINE SYNTHASE"/>
    <property type="match status" value="1"/>
</dbReference>
<keyword evidence="6" id="KW-0170">Cobalt</keyword>
<evidence type="ECO:0000313" key="11">
    <source>
        <dbReference type="Proteomes" id="UP000252519"/>
    </source>
</evidence>
<keyword evidence="5" id="KW-0479">Metal-binding</keyword>
<proteinExistence type="inferred from homology"/>
<dbReference type="GO" id="GO:0005829">
    <property type="term" value="C:cytosol"/>
    <property type="evidence" value="ECO:0007669"/>
    <property type="project" value="TreeGrafter"/>
</dbReference>
<evidence type="ECO:0000256" key="3">
    <source>
        <dbReference type="ARBA" id="ARBA00022679"/>
    </source>
</evidence>
<evidence type="ECO:0000256" key="4">
    <source>
        <dbReference type="ARBA" id="ARBA00022691"/>
    </source>
</evidence>
<dbReference type="GO" id="GO:0050667">
    <property type="term" value="P:homocysteine metabolic process"/>
    <property type="evidence" value="ECO:0007669"/>
    <property type="project" value="TreeGrafter"/>
</dbReference>
<dbReference type="GO" id="GO:0032259">
    <property type="term" value="P:methylation"/>
    <property type="evidence" value="ECO:0007669"/>
    <property type="project" value="UniProtKB-KW"/>
</dbReference>
<evidence type="ECO:0000256" key="5">
    <source>
        <dbReference type="ARBA" id="ARBA00022723"/>
    </source>
</evidence>
<comment type="pathway">
    <text evidence="7">Amino-acid biosynthesis; L-methionine biosynthesis via de novo pathway.</text>
</comment>
<dbReference type="EMBL" id="JOJR01013018">
    <property type="protein sequence ID" value="RCN25271.1"/>
    <property type="molecule type" value="Genomic_DNA"/>
</dbReference>
<dbReference type="InterPro" id="IPR003726">
    <property type="entry name" value="HCY_dom"/>
</dbReference>
<name>A0A368EZL3_ANCCA</name>
<reference evidence="10 11" key="1">
    <citation type="submission" date="2014-10" db="EMBL/GenBank/DDBJ databases">
        <title>Draft genome of the hookworm Ancylostoma caninum.</title>
        <authorList>
            <person name="Mitreva M."/>
        </authorList>
    </citation>
    <scope>NUCLEOTIDE SEQUENCE [LARGE SCALE GENOMIC DNA]</scope>
    <source>
        <strain evidence="10 11">Baltimore</strain>
    </source>
</reference>
<accession>A0A368EZL3</accession>
<evidence type="ECO:0000256" key="6">
    <source>
        <dbReference type="ARBA" id="ARBA00023285"/>
    </source>
</evidence>
<dbReference type="Pfam" id="PF02574">
    <property type="entry name" value="S-methyl_trans"/>
    <property type="match status" value="1"/>
</dbReference>
<dbReference type="PROSITE" id="PS50970">
    <property type="entry name" value="HCY"/>
    <property type="match status" value="1"/>
</dbReference>
<comment type="similarity">
    <text evidence="1">Belongs to the vitamin-B12 dependent methionine synthase family.</text>
</comment>
<keyword evidence="4" id="KW-0949">S-adenosyl-L-methionine</keyword>